<reference evidence="11 12" key="1">
    <citation type="journal article" date="2021" name="Arch. Microbiol.">
        <title>Harenicola maris gen. nov., sp. nov. isolated from the Sea of Japan shallow sediments.</title>
        <authorList>
            <person name="Romanenko L.A."/>
            <person name="Kurilenko V.V."/>
            <person name="Chernysheva N.Y."/>
            <person name="Tekutyeva L.A."/>
            <person name="Velansky P.V."/>
            <person name="Svetashev V.I."/>
            <person name="Isaeva M.P."/>
        </authorList>
    </citation>
    <scope>NUCLEOTIDE SEQUENCE [LARGE SCALE GENOMIC DNA]</scope>
    <source>
        <strain evidence="11 12">KMM 3653</strain>
    </source>
</reference>
<dbReference type="Pfam" id="PF04290">
    <property type="entry name" value="DctQ"/>
    <property type="match status" value="1"/>
</dbReference>
<keyword evidence="2 9" id="KW-0813">Transport</keyword>
<proteinExistence type="inferred from homology"/>
<evidence type="ECO:0000256" key="3">
    <source>
        <dbReference type="ARBA" id="ARBA00022475"/>
    </source>
</evidence>
<name>A0AAP2CN05_9RHOB</name>
<gene>
    <name evidence="11" type="ORF">IV417_07775</name>
</gene>
<evidence type="ECO:0000313" key="11">
    <source>
        <dbReference type="EMBL" id="MBT0957279.1"/>
    </source>
</evidence>
<evidence type="ECO:0000256" key="7">
    <source>
        <dbReference type="ARBA" id="ARBA00023136"/>
    </source>
</evidence>
<dbReference type="InterPro" id="IPR055348">
    <property type="entry name" value="DctQ"/>
</dbReference>
<keyword evidence="12" id="KW-1185">Reference proteome</keyword>
<keyword evidence="3" id="KW-1003">Cell membrane</keyword>
<dbReference type="AlphaFoldDB" id="A0AAP2CN05"/>
<comment type="subunit">
    <text evidence="9">The complex comprises the extracytoplasmic solute receptor protein and the two transmembrane proteins.</text>
</comment>
<evidence type="ECO:0000256" key="5">
    <source>
        <dbReference type="ARBA" id="ARBA00022692"/>
    </source>
</evidence>
<feature type="transmembrane region" description="Helical" evidence="9">
    <location>
        <begin position="94"/>
        <end position="113"/>
    </location>
</feature>
<dbReference type="Proteomes" id="UP001315686">
    <property type="component" value="Unassembled WGS sequence"/>
</dbReference>
<dbReference type="GO" id="GO:0022857">
    <property type="term" value="F:transmembrane transporter activity"/>
    <property type="evidence" value="ECO:0007669"/>
    <property type="project" value="UniProtKB-UniRule"/>
</dbReference>
<dbReference type="EMBL" id="JADQAZ010000001">
    <property type="protein sequence ID" value="MBT0957279.1"/>
    <property type="molecule type" value="Genomic_DNA"/>
</dbReference>
<dbReference type="PANTHER" id="PTHR35011">
    <property type="entry name" value="2,3-DIKETO-L-GULONATE TRAP TRANSPORTER SMALL PERMEASE PROTEIN YIAM"/>
    <property type="match status" value="1"/>
</dbReference>
<evidence type="ECO:0000256" key="4">
    <source>
        <dbReference type="ARBA" id="ARBA00022519"/>
    </source>
</evidence>
<accession>A0AAP2CN05</accession>
<comment type="function">
    <text evidence="9">Part of the tripartite ATP-independent periplasmic (TRAP) transport system.</text>
</comment>
<feature type="transmembrane region" description="Helical" evidence="9">
    <location>
        <begin position="20"/>
        <end position="43"/>
    </location>
</feature>
<keyword evidence="7 9" id="KW-0472">Membrane</keyword>
<dbReference type="PANTHER" id="PTHR35011:SF11">
    <property type="entry name" value="TRAP TRANSPORTER SMALL PERMEASE PROTEIN"/>
    <property type="match status" value="1"/>
</dbReference>
<dbReference type="GO" id="GO:0005886">
    <property type="term" value="C:plasma membrane"/>
    <property type="evidence" value="ECO:0007669"/>
    <property type="project" value="UniProtKB-SubCell"/>
</dbReference>
<dbReference type="InterPro" id="IPR007387">
    <property type="entry name" value="TRAP_DctQ"/>
</dbReference>
<organism evidence="11 12">
    <name type="scientific">Harenicola maris</name>
    <dbReference type="NCBI Taxonomy" id="2841044"/>
    <lineage>
        <taxon>Bacteria</taxon>
        <taxon>Pseudomonadati</taxon>
        <taxon>Pseudomonadota</taxon>
        <taxon>Alphaproteobacteria</taxon>
        <taxon>Rhodobacterales</taxon>
        <taxon>Paracoccaceae</taxon>
        <taxon>Harenicola</taxon>
    </lineage>
</organism>
<keyword evidence="5 9" id="KW-0812">Transmembrane</keyword>
<feature type="transmembrane region" description="Helical" evidence="9">
    <location>
        <begin position="171"/>
        <end position="193"/>
    </location>
</feature>
<sequence>MGVLLGLLAPIRVFNDAVLAMGRGLAILALALMVLVVLAQVFFRYVVGNALPWPDELARFMMLWMTGLIAPSAYRTGGFVAIDMLGQALGRRAAAALSMVLLVIALLVLVYVLPFGLKHISSGCLFKSSTLWLPFTFEFSVPLPGDAQLTLCTKAAWAFNLSFGWTKMPLAISYAAIAVGVILLIIVNVELILRNTIAILGGGDRLPAIKGGEVVGAD</sequence>
<evidence type="ECO:0000256" key="1">
    <source>
        <dbReference type="ARBA" id="ARBA00004429"/>
    </source>
</evidence>
<protein>
    <recommendedName>
        <fullName evidence="9">TRAP transporter small permease protein</fullName>
    </recommendedName>
</protein>
<evidence type="ECO:0000256" key="8">
    <source>
        <dbReference type="ARBA" id="ARBA00038436"/>
    </source>
</evidence>
<evidence type="ECO:0000256" key="2">
    <source>
        <dbReference type="ARBA" id="ARBA00022448"/>
    </source>
</evidence>
<evidence type="ECO:0000259" key="10">
    <source>
        <dbReference type="Pfam" id="PF04290"/>
    </source>
</evidence>
<dbReference type="GO" id="GO:0015740">
    <property type="term" value="P:C4-dicarboxylate transport"/>
    <property type="evidence" value="ECO:0007669"/>
    <property type="project" value="TreeGrafter"/>
</dbReference>
<evidence type="ECO:0000256" key="6">
    <source>
        <dbReference type="ARBA" id="ARBA00022989"/>
    </source>
</evidence>
<comment type="similarity">
    <text evidence="8 9">Belongs to the TRAP transporter small permease family.</text>
</comment>
<comment type="subcellular location">
    <subcellularLocation>
        <location evidence="1 9">Cell inner membrane</location>
        <topology evidence="1 9">Multi-pass membrane protein</topology>
    </subcellularLocation>
</comment>
<evidence type="ECO:0000256" key="9">
    <source>
        <dbReference type="RuleBase" id="RU369079"/>
    </source>
</evidence>
<evidence type="ECO:0000313" key="12">
    <source>
        <dbReference type="Proteomes" id="UP001315686"/>
    </source>
</evidence>
<feature type="transmembrane region" description="Helical" evidence="9">
    <location>
        <begin position="63"/>
        <end position="82"/>
    </location>
</feature>
<comment type="caution">
    <text evidence="11">The sequence shown here is derived from an EMBL/GenBank/DDBJ whole genome shotgun (WGS) entry which is preliminary data.</text>
</comment>
<keyword evidence="6 9" id="KW-1133">Transmembrane helix</keyword>
<keyword evidence="4 9" id="KW-0997">Cell inner membrane</keyword>
<feature type="domain" description="Tripartite ATP-independent periplasmic transporters DctQ component" evidence="10">
    <location>
        <begin position="33"/>
        <end position="119"/>
    </location>
</feature>